<dbReference type="PANTHER" id="PTHR21740">
    <property type="entry name" value="NCK-ASSOCIATED PROTEIN 5"/>
    <property type="match status" value="1"/>
</dbReference>
<evidence type="ECO:0000313" key="5">
    <source>
        <dbReference type="Proteomes" id="UP000886611"/>
    </source>
</evidence>
<reference evidence="4 5" key="1">
    <citation type="journal article" date="2021" name="Cell">
        <title>Tracing the genetic footprints of vertebrate landing in non-teleost ray-finned fishes.</title>
        <authorList>
            <person name="Bi X."/>
            <person name="Wang K."/>
            <person name="Yang L."/>
            <person name="Pan H."/>
            <person name="Jiang H."/>
            <person name="Wei Q."/>
            <person name="Fang M."/>
            <person name="Yu H."/>
            <person name="Zhu C."/>
            <person name="Cai Y."/>
            <person name="He Y."/>
            <person name="Gan X."/>
            <person name="Zeng H."/>
            <person name="Yu D."/>
            <person name="Zhu Y."/>
            <person name="Jiang H."/>
            <person name="Qiu Q."/>
            <person name="Yang H."/>
            <person name="Zhang Y.E."/>
            <person name="Wang W."/>
            <person name="Zhu M."/>
            <person name="He S."/>
            <person name="Zhang G."/>
        </authorList>
    </citation>
    <scope>NUCLEOTIDE SEQUENCE [LARGE SCALE GENOMIC DNA]</scope>
    <source>
        <strain evidence="4">Bchr_013</strain>
    </source>
</reference>
<feature type="region of interest" description="Disordered" evidence="2">
    <location>
        <begin position="1018"/>
        <end position="1123"/>
    </location>
</feature>
<dbReference type="EMBL" id="JAATIS010000485">
    <property type="protein sequence ID" value="KAG2468460.1"/>
    <property type="molecule type" value="Genomic_DNA"/>
</dbReference>
<dbReference type="GO" id="GO:0007019">
    <property type="term" value="P:microtubule depolymerization"/>
    <property type="evidence" value="ECO:0007669"/>
    <property type="project" value="TreeGrafter"/>
</dbReference>
<feature type="coiled-coil region" evidence="1">
    <location>
        <begin position="1208"/>
        <end position="1239"/>
    </location>
</feature>
<feature type="compositionally biased region" description="Basic and acidic residues" evidence="2">
    <location>
        <begin position="933"/>
        <end position="944"/>
    </location>
</feature>
<feature type="region of interest" description="Disordered" evidence="2">
    <location>
        <begin position="774"/>
        <end position="815"/>
    </location>
</feature>
<gene>
    <name evidence="4" type="primary">Nckap5l</name>
    <name evidence="4" type="ORF">GTO96_0014238</name>
</gene>
<feature type="compositionally biased region" description="Low complexity" evidence="2">
    <location>
        <begin position="1370"/>
        <end position="1379"/>
    </location>
</feature>
<dbReference type="InterPro" id="IPR032769">
    <property type="entry name" value="NCKAP5_C"/>
</dbReference>
<keyword evidence="1" id="KW-0175">Coiled coil</keyword>
<dbReference type="PANTHER" id="PTHR21740:SF3">
    <property type="entry name" value="NCK-ASSOCIATED PROTEIN 5-LIKE"/>
    <property type="match status" value="1"/>
</dbReference>
<evidence type="ECO:0000256" key="2">
    <source>
        <dbReference type="SAM" id="MobiDB-lite"/>
    </source>
</evidence>
<accession>A0A8X7XJM3</accession>
<proteinExistence type="predicted"/>
<feature type="non-terminal residue" evidence="4">
    <location>
        <position position="1587"/>
    </location>
</feature>
<feature type="domain" description="Nck-associated protein 5 C-terminal" evidence="3">
    <location>
        <begin position="1115"/>
        <end position="1414"/>
    </location>
</feature>
<feature type="compositionally biased region" description="Polar residues" evidence="2">
    <location>
        <begin position="680"/>
        <end position="691"/>
    </location>
</feature>
<feature type="compositionally biased region" description="Basic and acidic residues" evidence="2">
    <location>
        <begin position="1168"/>
        <end position="1183"/>
    </location>
</feature>
<feature type="region of interest" description="Disordered" evidence="2">
    <location>
        <begin position="1159"/>
        <end position="1203"/>
    </location>
</feature>
<feature type="region of interest" description="Disordered" evidence="2">
    <location>
        <begin position="1324"/>
        <end position="1403"/>
    </location>
</feature>
<dbReference type="Proteomes" id="UP000886611">
    <property type="component" value="Unassembled WGS sequence"/>
</dbReference>
<protein>
    <submittedName>
        <fullName evidence="4">NCK5L protein</fullName>
    </submittedName>
</protein>
<evidence type="ECO:0000256" key="1">
    <source>
        <dbReference type="SAM" id="Coils"/>
    </source>
</evidence>
<feature type="region of interest" description="Disordered" evidence="2">
    <location>
        <begin position="1497"/>
        <end position="1587"/>
    </location>
</feature>
<feature type="region of interest" description="Disordered" evidence="2">
    <location>
        <begin position="903"/>
        <end position="976"/>
    </location>
</feature>
<feature type="compositionally biased region" description="Polar residues" evidence="2">
    <location>
        <begin position="1499"/>
        <end position="1508"/>
    </location>
</feature>
<dbReference type="InterPro" id="IPR026163">
    <property type="entry name" value="Nckap5l"/>
</dbReference>
<feature type="region of interest" description="Disordered" evidence="2">
    <location>
        <begin position="66"/>
        <end position="96"/>
    </location>
</feature>
<dbReference type="GO" id="GO:0035371">
    <property type="term" value="C:microtubule plus-end"/>
    <property type="evidence" value="ECO:0007669"/>
    <property type="project" value="TreeGrafter"/>
</dbReference>
<name>A0A8X7XJM3_POLSE</name>
<dbReference type="GO" id="GO:0001578">
    <property type="term" value="P:microtubule bundle formation"/>
    <property type="evidence" value="ECO:0007669"/>
    <property type="project" value="TreeGrafter"/>
</dbReference>
<evidence type="ECO:0000259" key="3">
    <source>
        <dbReference type="Pfam" id="PF15246"/>
    </source>
</evidence>
<feature type="compositionally biased region" description="Polar residues" evidence="2">
    <location>
        <begin position="1343"/>
        <end position="1356"/>
    </location>
</feature>
<comment type="caution">
    <text evidence="4">The sequence shown here is derived from an EMBL/GenBank/DDBJ whole genome shotgun (WGS) entry which is preliminary data.</text>
</comment>
<organism evidence="4 5">
    <name type="scientific">Polypterus senegalus</name>
    <name type="common">Senegal bichir</name>
    <dbReference type="NCBI Taxonomy" id="55291"/>
    <lineage>
        <taxon>Eukaryota</taxon>
        <taxon>Metazoa</taxon>
        <taxon>Chordata</taxon>
        <taxon>Craniata</taxon>
        <taxon>Vertebrata</taxon>
        <taxon>Euteleostomi</taxon>
        <taxon>Actinopterygii</taxon>
        <taxon>Polypteriformes</taxon>
        <taxon>Polypteridae</taxon>
        <taxon>Polypterus</taxon>
    </lineage>
</organism>
<feature type="compositionally biased region" description="Basic and acidic residues" evidence="2">
    <location>
        <begin position="1541"/>
        <end position="1556"/>
    </location>
</feature>
<feature type="compositionally biased region" description="Polar residues" evidence="2">
    <location>
        <begin position="1026"/>
        <end position="1047"/>
    </location>
</feature>
<feature type="region of interest" description="Disordered" evidence="2">
    <location>
        <begin position="680"/>
        <end position="726"/>
    </location>
</feature>
<feature type="compositionally biased region" description="Pro residues" evidence="2">
    <location>
        <begin position="692"/>
        <end position="703"/>
    </location>
</feature>
<evidence type="ECO:0000313" key="4">
    <source>
        <dbReference type="EMBL" id="KAG2468460.1"/>
    </source>
</evidence>
<feature type="compositionally biased region" description="Low complexity" evidence="2">
    <location>
        <begin position="1571"/>
        <end position="1587"/>
    </location>
</feature>
<feature type="compositionally biased region" description="Basic and acidic residues" evidence="2">
    <location>
        <begin position="1076"/>
        <end position="1092"/>
    </location>
</feature>
<keyword evidence="5" id="KW-1185">Reference proteome</keyword>
<feature type="region of interest" description="Disordered" evidence="2">
    <location>
        <begin position="387"/>
        <end position="424"/>
    </location>
</feature>
<sequence>MLGASEGAQWNSNPRNSAAVPLIVPCAHHSLLILNLVGLNFLKSVGRRSSSLVSPPPALIMSEVASQRDGTTTGRAAEGALQPQNSSGTEGDGSRSLLERLRELEAENSALSMANESQREAYERCLDEVANHVVQALLNQKVSKSYQAAEGTGRHLNHAGGFGGRGCAHINCTFFQSVGCLSSGHELLGLLLLARRRRMTDPLMSTCLQDLREECIKLKMRVFDLERQNRTLSELFQQKLQVTAGSQVQVTSEPLLEHPSEPPVPGPVKITDPLTEAQMQFGGEKTRSGSHGPKAPTSSMEALSPFFKKKAHILEVLRKLEENDPLKFHPSSGFCPYRDFSQSSLDLDGPEHVNGEDPGTEYASCQSCLKFSHKGLDSLFKWKQETSESSSASSPTKGEKVGLDLSGPTMGDLPSSSADVTEETPAELKQIVSTKSYLYSLIRETEPKCSLGGGSVESCLGEESKACDGILNFSLEGKLLGPHCHTQAGPALNELVIADGLKHVKAVTYPGFSAENYLQVECSLPEAAKSSLYASSSGGKLDSSSAEQVCNGLFFTGDACFAKKADSFLSAGSTEKGNRSFLQQASQGKAKVIPSPTSPCGLVDTKSSPISSPSKLLKFLKMSSLGERAQAANPLRLSPQLTRSSKIPCRNNNYEVYHSPVLSRKTIPVERDRPVAACSKTDSYPATHSAPTSPPKPDVPPAPNGELVYSSHSAPKPTGRLGSGQLSRLGSEIQPFRSCQKIPHYENVSDISSFGPTDTSARFLDRLQQATFSAFGSSESLTSSPGPPSSSDGKRDSSPVGEPSPTLIDETAATADDRNTYAENLAWYKMHGPQGDCLYQVSSEDVGLEDKAQSGGLATSVLEVSSSLHKRSSKAMGDTGHLPFKERLAALGKLKSTEDLRQHLELDAQSCPVSRERSKTAERMGDRSSVGSDPRHVKYTDSMDSKPYPKAAPKPQVPEFGGRSLPGAPTVPKASNDAYCSKACTAKTEVTKHKAGGPSSTSVADSSQALRNYVKCTSAPVLSHGSRATATSPQGSPTKVPSKSPLKTPTKGGRQVQEEQRSCASQKRSPRACASLEDKGKSPAHGERKKNLDGLSSPAKAAQVESHGDQSSSTQSAIEEKVMKGIEENMLKLQELDKGQVSEVKQKASNGIASWFGLKKSKLPALNRKPDMPKPKEDKKEWKLNVSSSSSSSSSNKDPKVAVAKKKLEAEGLNISKLMEKAEDLRKALEEERAFMNGMALEKTSRGRPCNVPVEMPTVYREAASDTFMQQLLNRVDDRDAPCDKEQRCRRLSFDSKKSRPLFSSQRNGVISHLKARGDIIEKSAGLGGKDDVTSEESLGETVHSQHFTGSSTRTLDSGIGTFPLPDYASSPSGKGIPKSKPHCEPESSGSPAKHGPGTKMPRKARTLERELSSLDEAFAQDEDLNPQLYSTVLDSKGLSTNHLSSFVREAVDVYGAHVKTQPSKNWTFPNSKASASTTDMYLGVTSELDIVHDEQPLHRQSTKQCLPQSGRDPDASSLPLPSSLGFGRRLKSRTPSTAEVTKDAVLDMSRERSDDMISPNRPSALETPESLSDSLYDSLSSCGSQG</sequence>
<dbReference type="Pfam" id="PF15246">
    <property type="entry name" value="NCKAP5"/>
    <property type="match status" value="1"/>
</dbReference>
<feature type="non-terminal residue" evidence="4">
    <location>
        <position position="1"/>
    </location>
</feature>
<feature type="compositionally biased region" description="Basic and acidic residues" evidence="2">
    <location>
        <begin position="914"/>
        <end position="926"/>
    </location>
</feature>